<reference evidence="14" key="1">
    <citation type="submission" date="2021-12" db="EMBL/GenBank/DDBJ databases">
        <title>Prjna785345.</title>
        <authorList>
            <person name="Rujirawat T."/>
            <person name="Krajaejun T."/>
        </authorList>
    </citation>
    <scope>NUCLEOTIDE SEQUENCE</scope>
    <source>
        <strain evidence="14">Pi057C3</strain>
    </source>
</reference>
<keyword evidence="15" id="KW-1185">Reference proteome</keyword>
<keyword evidence="7" id="KW-0479">Metal-binding</keyword>
<evidence type="ECO:0000256" key="2">
    <source>
        <dbReference type="ARBA" id="ARBA00001946"/>
    </source>
</evidence>
<dbReference type="Pfam" id="PF00180">
    <property type="entry name" value="Iso_dh"/>
    <property type="match status" value="1"/>
</dbReference>
<dbReference type="NCBIfam" id="TIGR00127">
    <property type="entry name" value="nadp_idh_euk"/>
    <property type="match status" value="1"/>
</dbReference>
<dbReference type="InterPro" id="IPR018488">
    <property type="entry name" value="cNMP-bd_CS"/>
</dbReference>
<organism evidence="14 15">
    <name type="scientific">Pythium insidiosum</name>
    <name type="common">Pythiosis disease agent</name>
    <dbReference type="NCBI Taxonomy" id="114742"/>
    <lineage>
        <taxon>Eukaryota</taxon>
        <taxon>Sar</taxon>
        <taxon>Stramenopiles</taxon>
        <taxon>Oomycota</taxon>
        <taxon>Peronosporomycetes</taxon>
        <taxon>Pythiales</taxon>
        <taxon>Pythiaceae</taxon>
        <taxon>Pythium</taxon>
    </lineage>
</organism>
<evidence type="ECO:0000256" key="6">
    <source>
        <dbReference type="ARBA" id="ARBA00022532"/>
    </source>
</evidence>
<keyword evidence="10" id="KW-0560">Oxidoreductase</keyword>
<dbReference type="Gene3D" id="3.40.718.10">
    <property type="entry name" value="Isopropylmalate Dehydrogenase"/>
    <property type="match status" value="1"/>
</dbReference>
<dbReference type="SUPFAM" id="SSF51206">
    <property type="entry name" value="cAMP-binding domain-like"/>
    <property type="match status" value="2"/>
</dbReference>
<dbReference type="InterPro" id="IPR024084">
    <property type="entry name" value="IsoPropMal-DH-like_dom"/>
</dbReference>
<dbReference type="GO" id="GO:0006102">
    <property type="term" value="P:isocitrate metabolic process"/>
    <property type="evidence" value="ECO:0007669"/>
    <property type="project" value="InterPro"/>
</dbReference>
<evidence type="ECO:0000256" key="1">
    <source>
        <dbReference type="ARBA" id="ARBA00001936"/>
    </source>
</evidence>
<evidence type="ECO:0000256" key="4">
    <source>
        <dbReference type="ARBA" id="ARBA00013013"/>
    </source>
</evidence>
<dbReference type="SMART" id="SM01329">
    <property type="entry name" value="Iso_dh"/>
    <property type="match status" value="1"/>
</dbReference>
<dbReference type="GO" id="GO:0006739">
    <property type="term" value="P:NADP+ metabolic process"/>
    <property type="evidence" value="ECO:0007669"/>
    <property type="project" value="TreeGrafter"/>
</dbReference>
<comment type="cofactor">
    <cofactor evidence="2">
        <name>Mg(2+)</name>
        <dbReference type="ChEBI" id="CHEBI:18420"/>
    </cofactor>
</comment>
<dbReference type="InterPro" id="IPR014710">
    <property type="entry name" value="RmlC-like_jellyroll"/>
</dbReference>
<dbReference type="InterPro" id="IPR018490">
    <property type="entry name" value="cNMP-bd_dom_sf"/>
</dbReference>
<dbReference type="GO" id="GO:0051287">
    <property type="term" value="F:NAD binding"/>
    <property type="evidence" value="ECO:0007669"/>
    <property type="project" value="InterPro"/>
</dbReference>
<dbReference type="InterPro" id="IPR019818">
    <property type="entry name" value="IsoCit/isopropylmalate_DH_CS"/>
</dbReference>
<proteinExistence type="inferred from homology"/>
<keyword evidence="11" id="KW-0464">Manganese</keyword>
<dbReference type="PANTHER" id="PTHR11822:SF21">
    <property type="entry name" value="ISOCITRATE DEHYDROGENASE [NADP], MITOCHONDRIAL"/>
    <property type="match status" value="1"/>
</dbReference>
<evidence type="ECO:0000256" key="3">
    <source>
        <dbReference type="ARBA" id="ARBA00007769"/>
    </source>
</evidence>
<dbReference type="CDD" id="cd00038">
    <property type="entry name" value="CAP_ED"/>
    <property type="match status" value="1"/>
</dbReference>
<feature type="region of interest" description="Disordered" evidence="12">
    <location>
        <begin position="878"/>
        <end position="909"/>
    </location>
</feature>
<dbReference type="SMART" id="SM00100">
    <property type="entry name" value="cNMP"/>
    <property type="match status" value="2"/>
</dbReference>
<comment type="similarity">
    <text evidence="3">Belongs to the isocitrate and isopropylmalate dehydrogenases family.</text>
</comment>
<comment type="caution">
    <text evidence="14">The sequence shown here is derived from an EMBL/GenBank/DDBJ whole genome shotgun (WGS) entry which is preliminary data.</text>
</comment>
<dbReference type="Proteomes" id="UP001209570">
    <property type="component" value="Unassembled WGS sequence"/>
</dbReference>
<dbReference type="FunFam" id="3.40.718.10:FF:000002">
    <property type="entry name" value="Isocitrate dehydrogenase [NADP]"/>
    <property type="match status" value="1"/>
</dbReference>
<evidence type="ECO:0000259" key="13">
    <source>
        <dbReference type="PROSITE" id="PS50042"/>
    </source>
</evidence>
<dbReference type="PANTHER" id="PTHR11822">
    <property type="entry name" value="NADP-SPECIFIC ISOCITRATE DEHYDROGENASE"/>
    <property type="match status" value="1"/>
</dbReference>
<dbReference type="Gene3D" id="2.60.120.10">
    <property type="entry name" value="Jelly Rolls"/>
    <property type="match status" value="2"/>
</dbReference>
<feature type="domain" description="Cyclic nucleotide-binding" evidence="13">
    <location>
        <begin position="682"/>
        <end position="807"/>
    </location>
</feature>
<dbReference type="EMBL" id="JAKCXM010000117">
    <property type="protein sequence ID" value="KAJ0401822.1"/>
    <property type="molecule type" value="Genomic_DNA"/>
</dbReference>
<evidence type="ECO:0000313" key="15">
    <source>
        <dbReference type="Proteomes" id="UP001209570"/>
    </source>
</evidence>
<protein>
    <recommendedName>
        <fullName evidence="4">isocitrate dehydrogenase (NADP(+))</fullName>
        <ecNumber evidence="4">1.1.1.42</ecNumber>
    </recommendedName>
</protein>
<feature type="region of interest" description="Disordered" evidence="12">
    <location>
        <begin position="1242"/>
        <end position="1272"/>
    </location>
</feature>
<keyword evidence="8" id="KW-0460">Magnesium</keyword>
<keyword evidence="5" id="KW-0329">Glyoxylate bypass</keyword>
<dbReference type="GO" id="GO:0005739">
    <property type="term" value="C:mitochondrion"/>
    <property type="evidence" value="ECO:0007669"/>
    <property type="project" value="TreeGrafter"/>
</dbReference>
<dbReference type="InterPro" id="IPR004790">
    <property type="entry name" value="Isocitrate_DH_NADP"/>
</dbReference>
<dbReference type="GO" id="GO:0004450">
    <property type="term" value="F:isocitrate dehydrogenase (NADP+) activity"/>
    <property type="evidence" value="ECO:0007669"/>
    <property type="project" value="UniProtKB-EC"/>
</dbReference>
<dbReference type="GO" id="GO:0006097">
    <property type="term" value="P:glyoxylate cycle"/>
    <property type="evidence" value="ECO:0007669"/>
    <property type="project" value="UniProtKB-KW"/>
</dbReference>
<feature type="region of interest" description="Disordered" evidence="12">
    <location>
        <begin position="1036"/>
        <end position="1061"/>
    </location>
</feature>
<dbReference type="SUPFAM" id="SSF53659">
    <property type="entry name" value="Isocitrate/Isopropylmalate dehydrogenase-like"/>
    <property type="match status" value="1"/>
</dbReference>
<comment type="cofactor">
    <cofactor evidence="1">
        <name>Mn(2+)</name>
        <dbReference type="ChEBI" id="CHEBI:29035"/>
    </cofactor>
</comment>
<dbReference type="PROSITE" id="PS50042">
    <property type="entry name" value="CNMP_BINDING_3"/>
    <property type="match status" value="1"/>
</dbReference>
<gene>
    <name evidence="14" type="ORF">P43SY_006377</name>
</gene>
<dbReference type="NCBIfam" id="NF006156">
    <property type="entry name" value="PRK08299.1"/>
    <property type="match status" value="1"/>
</dbReference>
<sequence length="1332" mass="147469">MFSQAVRNVAAAAKHSNARRGFASKSKIVVQKPIVELDGDEMTRVIWSQIKEKYIHPYLDLNIEYFDLGLPHRDATNDQVTIDAAHAILEHNVGIKCATITPDEQRVEEFKLKKMWKSPNGTIRNILNGTVFREPIVISNVPRLVPGWKKPIVVGRHAFGDQYKSTDFIASGPGKFEVVYTPADGSEKQVFEVYDYKGAGVGLAMYNTDESIYGFAKSCFSFALSREQDLYLSTKNTILKKYDGRFKDIFEEVYQTEYKAKFDAAGISYTHRLIDDMVAQALKSDGGFVWACKNYDGDVQSDIVAQGYGSLGLMTSVLVAPDGKTVEAEAAHGTVTRHWRQYQKGQKTSTNPIASIYAWTRGLAHRGKLDGNQELIDFSLDLEKAVIKTVEAGHMTKDLAICIHGSNVTPDHYLFTEDFMDKNCSLHIDKTLVNGIERAPGIMPNAGAATDAGSSPAADDSEPFDPLSEGRASSVVSYTSLRLRGKVIQLLLDELRRRGSYSTATRRVSLSLSPRGQADDGDAATTRAAAKPKASPALLSLGETQDDLDELLRQSAMGADSATDRETLVLTAAASLWLHHRAAAGFRQWREVVQQASDPSRLADGVNLPDEARRILLAAETARQAASQAQQEAKAAETPRSSLVVSPRSLRVTPTDVASSARFSRAELDVLLAWAKQTQSKTFRNVDDASIREVMRHLRFRQYRDGEALFYEGEAGNTFYVVFQGTVAVFVGMHATARSRLALRHEDNQRLQLDWTLLGKRVFTYRTGDSFGETAMFSSEATRTASAIAVGPCEVCELHRDVYRRTLRKYHQQFFEQAQKLNFLQRVPLFRDLQRQRLTAIAGVLEKRRLNFGDALFTERVTALSACFLVLSGVVKVSTSHPDDESPEDGASSPRRADPSRTLRRKRSQHGLPVHKVDLHTVLANEILALEALLEPNRIAMYSATAASAAVEVYVLRECDARSFVGAQQSAMHYKVRQIVDDEARERRRRLEAARLAFRHQSERSCRDECEKARDSNGSKQAELRDSVDLVAATLSGDQASTRPQHHGYEEQATLNDDDEPTERALRRVSTTTRGFDVVQPPSFADGFGAPYLPHLRAQQLVASSDEDASGAMAHASDALADLSVVCSPKMLSACARNFIFENSDTLTEEYVTRLSHQFPPASTAITGAHEGSSQSTAPPPQALDLSVLSRRSFARRRGPAVQSRTARDATKHEPRHHAATLHDNTMHWDSRTGQFVLVATPESGAERDHRAPRHAERGSMSARFSDLGDPGPTIPVTARPGVADLHQQLRSTQKTARKLIDNHLKRMSERSGRERSGRAGSEAAFLHFFAD</sequence>
<feature type="compositionally biased region" description="Low complexity" evidence="12">
    <location>
        <begin position="523"/>
        <end position="540"/>
    </location>
</feature>
<name>A0AAD5M3P2_PYTIN</name>
<evidence type="ECO:0000256" key="5">
    <source>
        <dbReference type="ARBA" id="ARBA00022435"/>
    </source>
</evidence>
<feature type="compositionally biased region" description="Basic and acidic residues" evidence="12">
    <location>
        <begin position="1245"/>
        <end position="1258"/>
    </location>
</feature>
<dbReference type="EC" id="1.1.1.42" evidence="4"/>
<accession>A0AAD5M3P2</accession>
<feature type="region of interest" description="Disordered" evidence="12">
    <location>
        <begin position="444"/>
        <end position="470"/>
    </location>
</feature>
<feature type="region of interest" description="Disordered" evidence="12">
    <location>
        <begin position="1162"/>
        <end position="1182"/>
    </location>
</feature>
<keyword evidence="6" id="KW-0816">Tricarboxylic acid cycle</keyword>
<evidence type="ECO:0000256" key="7">
    <source>
        <dbReference type="ARBA" id="ARBA00022723"/>
    </source>
</evidence>
<evidence type="ECO:0000256" key="9">
    <source>
        <dbReference type="ARBA" id="ARBA00022857"/>
    </source>
</evidence>
<dbReference type="GO" id="GO:0006099">
    <property type="term" value="P:tricarboxylic acid cycle"/>
    <property type="evidence" value="ECO:0007669"/>
    <property type="project" value="UniProtKB-KW"/>
</dbReference>
<feature type="region of interest" description="Disordered" evidence="12">
    <location>
        <begin position="506"/>
        <end position="541"/>
    </location>
</feature>
<evidence type="ECO:0000313" key="14">
    <source>
        <dbReference type="EMBL" id="KAJ0401822.1"/>
    </source>
</evidence>
<feature type="region of interest" description="Disordered" evidence="12">
    <location>
        <begin position="1194"/>
        <end position="1227"/>
    </location>
</feature>
<dbReference type="PROSITE" id="PS00889">
    <property type="entry name" value="CNMP_BINDING_2"/>
    <property type="match status" value="1"/>
</dbReference>
<evidence type="ECO:0000256" key="12">
    <source>
        <dbReference type="SAM" id="MobiDB-lite"/>
    </source>
</evidence>
<evidence type="ECO:0000256" key="11">
    <source>
        <dbReference type="ARBA" id="ARBA00023211"/>
    </source>
</evidence>
<dbReference type="PROSITE" id="PS00470">
    <property type="entry name" value="IDH_IMDH"/>
    <property type="match status" value="1"/>
</dbReference>
<keyword evidence="9" id="KW-0521">NADP</keyword>
<dbReference type="InterPro" id="IPR000595">
    <property type="entry name" value="cNMP-bd_dom"/>
</dbReference>
<dbReference type="GO" id="GO:0000287">
    <property type="term" value="F:magnesium ion binding"/>
    <property type="evidence" value="ECO:0007669"/>
    <property type="project" value="InterPro"/>
</dbReference>
<evidence type="ECO:0000256" key="10">
    <source>
        <dbReference type="ARBA" id="ARBA00023002"/>
    </source>
</evidence>
<evidence type="ECO:0000256" key="8">
    <source>
        <dbReference type="ARBA" id="ARBA00022842"/>
    </source>
</evidence>